<dbReference type="FlyBase" id="FBgn0031312">
    <property type="gene designation" value="Tango14"/>
</dbReference>
<dbReference type="AlphaFoldDB" id="Q95R38"/>
<organism evidence="1">
    <name type="scientific">Drosophila melanogaster</name>
    <name type="common">Fruit fly</name>
    <dbReference type="NCBI Taxonomy" id="7227"/>
    <lineage>
        <taxon>Eukaryota</taxon>
        <taxon>Metazoa</taxon>
        <taxon>Ecdysozoa</taxon>
        <taxon>Arthropoda</taxon>
        <taxon>Hexapoda</taxon>
        <taxon>Insecta</taxon>
        <taxon>Pterygota</taxon>
        <taxon>Neoptera</taxon>
        <taxon>Endopterygota</taxon>
        <taxon>Diptera</taxon>
        <taxon>Brachycera</taxon>
        <taxon>Muscomorpha</taxon>
        <taxon>Ephydroidea</taxon>
        <taxon>Drosophilidae</taxon>
        <taxon>Drosophila</taxon>
        <taxon>Sophophora</taxon>
    </lineage>
</organism>
<protein>
    <submittedName>
        <fullName evidence="1">SD10843p</fullName>
    </submittedName>
</protein>
<dbReference type="EMBL" id="AY061631">
    <property type="protein sequence ID" value="AAL29179.1"/>
    <property type="molecule type" value="mRNA"/>
</dbReference>
<sequence length="120" mass="12352">MTGRPVHSVALGAATSVRSRRPGAAGSCPAAGTAPRSCCAGQGRYLVQRLSLLPGIRSCCFFGSPSQCTQADITCKRLADLGLGLFRGAGCLPTLIQGHFATCSVTWDAGASCYPSVIKF</sequence>
<reference evidence="1" key="1">
    <citation type="submission" date="2003-12" db="EMBL/GenBank/DDBJ databases">
        <authorList>
            <person name="Stapleton M."/>
            <person name="Brokstein P."/>
            <person name="Hong L."/>
            <person name="Agbayani A."/>
            <person name="Carlson J."/>
            <person name="Champe M."/>
            <person name="Chavez C."/>
            <person name="Dorsett V."/>
            <person name="Dresnek D."/>
            <person name="Farfan D."/>
            <person name="Frise E."/>
            <person name="George R."/>
            <person name="Gonzalez M."/>
            <person name="Guarin H."/>
            <person name="Kronmiller B."/>
            <person name="Li P."/>
            <person name="Liao G."/>
            <person name="Miranda A."/>
            <person name="Mungall C.J."/>
            <person name="Nunoo J."/>
            <person name="Pacleb J."/>
            <person name="Paragas V."/>
            <person name="Park S."/>
            <person name="Patel S."/>
            <person name="Phouanenavong S."/>
            <person name="Wan K."/>
            <person name="Yu C."/>
            <person name="Lewis S.E."/>
            <person name="Rubin G.M."/>
            <person name="Celniker S."/>
        </authorList>
    </citation>
    <scope>NUCLEOTIDE SEQUENCE</scope>
</reference>
<name>Q95R38_DROME</name>
<evidence type="ECO:0000313" key="2">
    <source>
        <dbReference type="FlyBase" id="FBgn0031312"/>
    </source>
</evidence>
<dbReference type="OrthoDB" id="19639at2759"/>
<gene>
    <name evidence="2" type="primary">Tango14</name>
    <name evidence="2" type="synonym">l(2)k00619</name>
    <name evidence="2" type="ORF">CG4775</name>
</gene>
<dbReference type="GO" id="GO:0005783">
    <property type="term" value="C:endoplasmic reticulum"/>
    <property type="evidence" value="ECO:0000314"/>
    <property type="project" value="FlyBase"/>
</dbReference>
<dbReference type="AGR" id="FB:FBgn0031312"/>
<evidence type="ECO:0000313" key="1">
    <source>
        <dbReference type="EMBL" id="AAL29179.1"/>
    </source>
</evidence>
<dbReference type="GO" id="GO:0009306">
    <property type="term" value="P:protein secretion"/>
    <property type="evidence" value="ECO:0000315"/>
    <property type="project" value="FlyBase"/>
</dbReference>
<proteinExistence type="evidence at transcript level"/>
<accession>Q95R38</accession>